<evidence type="ECO:0000313" key="4">
    <source>
        <dbReference type="EMBL" id="CRF43106.1"/>
    </source>
</evidence>
<feature type="signal peptide" evidence="2">
    <location>
        <begin position="1"/>
        <end position="22"/>
    </location>
</feature>
<dbReference type="AlphaFoldDB" id="A0A0K2XZU8"/>
<dbReference type="EMBL" id="CDMN01000034">
    <property type="protein sequence ID" value="CRF44335.1"/>
    <property type="molecule type" value="Genomic_DNA"/>
</dbReference>
<evidence type="ECO:0000313" key="9">
    <source>
        <dbReference type="Proteomes" id="UP000043437"/>
    </source>
</evidence>
<feature type="compositionally biased region" description="Low complexity" evidence="1">
    <location>
        <begin position="22"/>
        <end position="48"/>
    </location>
</feature>
<evidence type="ECO:0000313" key="8">
    <source>
        <dbReference type="Proteomes" id="UP000041394"/>
    </source>
</evidence>
<sequence>MQARLLCAAFCAVLLMTGCASDAPTKSAAPSKSATAKKAPAPAQSAQQNDDDDDDINYERQLIRGKK</sequence>
<keyword evidence="2" id="KW-0732">Signal</keyword>
<dbReference type="STRING" id="1578720.HAL011_04750"/>
<dbReference type="Proteomes" id="UP000038622">
    <property type="component" value="Unassembled WGS sequence"/>
</dbReference>
<evidence type="ECO:0000256" key="1">
    <source>
        <dbReference type="SAM" id="MobiDB-lite"/>
    </source>
</evidence>
<dbReference type="EMBL" id="CDMG01000002">
    <property type="protein sequence ID" value="CRF52193.1"/>
    <property type="molecule type" value="Genomic_DNA"/>
</dbReference>
<evidence type="ECO:0000313" key="3">
    <source>
        <dbReference type="EMBL" id="CRF40713.1"/>
    </source>
</evidence>
<accession>A0A0K2XZU8</accession>
<dbReference type="GeneID" id="82131347"/>
<evidence type="ECO:0000313" key="7">
    <source>
        <dbReference type="Proteomes" id="UP000038622"/>
    </source>
</evidence>
<evidence type="ECO:0008006" key="10">
    <source>
        <dbReference type="Google" id="ProtNLM"/>
    </source>
</evidence>
<name>A0A0K2XZU8_9HELI</name>
<reference evidence="8 9" key="3">
    <citation type="submission" date="2014-12" db="EMBL/GenBank/DDBJ databases">
        <authorList>
            <person name="Jaenicke S."/>
        </authorList>
    </citation>
    <scope>NUCLEOTIDE SEQUENCE [LARGE SCALE GENOMIC DNA]</scope>
</reference>
<keyword evidence="7" id="KW-1185">Reference proteome</keyword>
<protein>
    <recommendedName>
        <fullName evidence="10">Lipoprotein</fullName>
    </recommendedName>
</protein>
<dbReference type="RefSeq" id="WP_053941685.1">
    <property type="nucleotide sequence ID" value="NZ_CDMG01000002.1"/>
</dbReference>
<evidence type="ECO:0000313" key="6">
    <source>
        <dbReference type="EMBL" id="CRF52193.1"/>
    </source>
</evidence>
<feature type="region of interest" description="Disordered" evidence="1">
    <location>
        <begin position="22"/>
        <end position="56"/>
    </location>
</feature>
<gene>
    <name evidence="3" type="ORF">HAL011_04750</name>
    <name evidence="4" type="ORF">HAL013_13300</name>
    <name evidence="6" type="ORF">HAL07_03190</name>
    <name evidence="5" type="ORF">HAL09_09110</name>
</gene>
<dbReference type="Proteomes" id="UP000045175">
    <property type="component" value="Unassembled WGS sequence"/>
</dbReference>
<organism evidence="6 9">
    <name type="scientific">Helicobacter ailurogastricus</name>
    <dbReference type="NCBI Taxonomy" id="1578720"/>
    <lineage>
        <taxon>Bacteria</taxon>
        <taxon>Pseudomonadati</taxon>
        <taxon>Campylobacterota</taxon>
        <taxon>Epsilonproteobacteria</taxon>
        <taxon>Campylobacterales</taxon>
        <taxon>Helicobacteraceae</taxon>
        <taxon>Helicobacter</taxon>
    </lineage>
</organism>
<dbReference type="EMBL" id="CDML01000011">
    <property type="protein sequence ID" value="CRF40713.1"/>
    <property type="molecule type" value="Genomic_DNA"/>
</dbReference>
<dbReference type="Proteomes" id="UP000041394">
    <property type="component" value="Unassembled WGS sequence"/>
</dbReference>
<dbReference type="PROSITE" id="PS51257">
    <property type="entry name" value="PROKAR_LIPOPROTEIN"/>
    <property type="match status" value="1"/>
</dbReference>
<feature type="chain" id="PRO_5013456532" description="Lipoprotein" evidence="2">
    <location>
        <begin position="23"/>
        <end position="67"/>
    </location>
</feature>
<evidence type="ECO:0000313" key="5">
    <source>
        <dbReference type="EMBL" id="CRF44335.1"/>
    </source>
</evidence>
<evidence type="ECO:0000256" key="2">
    <source>
        <dbReference type="SAM" id="SignalP"/>
    </source>
</evidence>
<proteinExistence type="predicted"/>
<dbReference type="EMBL" id="CDMH01000057">
    <property type="protein sequence ID" value="CRF43106.1"/>
    <property type="molecule type" value="Genomic_DNA"/>
</dbReference>
<reference evidence="6" key="1">
    <citation type="submission" date="2014-12" db="EMBL/GenBank/DDBJ databases">
        <title>Whole genome sequences of four Staphylococcus schleiferi canine isolates.</title>
        <authorList>
            <person name="Misic A.M."/>
            <person name="Cain C."/>
            <person name="Morris D.O."/>
            <person name="Rankin S."/>
            <person name="Beiting D."/>
        </authorList>
    </citation>
    <scope>NUCLEOTIDE SEQUENCE</scope>
    <source>
        <strain evidence="3">ASB11</strain>
        <strain evidence="4">ASB13</strain>
        <strain evidence="6">ASB7</strain>
        <strain evidence="5">ASB9</strain>
    </source>
</reference>
<dbReference type="Proteomes" id="UP000043437">
    <property type="component" value="Unassembled WGS sequence"/>
</dbReference>
<reference evidence="7" key="2">
    <citation type="submission" date="2014-12" db="EMBL/GenBank/DDBJ databases">
        <authorList>
            <person name="Smet A."/>
        </authorList>
    </citation>
    <scope>NUCLEOTIDE SEQUENCE [LARGE SCALE GENOMIC DNA]</scope>
</reference>